<dbReference type="Proteomes" id="UP001295423">
    <property type="component" value="Unassembled WGS sequence"/>
</dbReference>
<dbReference type="GO" id="GO:0005739">
    <property type="term" value="C:mitochondrion"/>
    <property type="evidence" value="ECO:0007669"/>
    <property type="project" value="TreeGrafter"/>
</dbReference>
<dbReference type="Pfam" id="PF00581">
    <property type="entry name" value="Rhodanese"/>
    <property type="match status" value="1"/>
</dbReference>
<dbReference type="SMART" id="SM00450">
    <property type="entry name" value="RHOD"/>
    <property type="match status" value="2"/>
</dbReference>
<dbReference type="SUPFAM" id="SSF52821">
    <property type="entry name" value="Rhodanese/Cell cycle control phosphatase"/>
    <property type="match status" value="2"/>
</dbReference>
<keyword evidence="1" id="KW-0808">Transferase</keyword>
<evidence type="ECO:0000313" key="5">
    <source>
        <dbReference type="Proteomes" id="UP001295423"/>
    </source>
</evidence>
<dbReference type="GO" id="GO:0004792">
    <property type="term" value="F:thiosulfate-cyanide sulfurtransferase activity"/>
    <property type="evidence" value="ECO:0007669"/>
    <property type="project" value="TreeGrafter"/>
</dbReference>
<evidence type="ECO:0000313" key="4">
    <source>
        <dbReference type="EMBL" id="CAJ1960482.1"/>
    </source>
</evidence>
<dbReference type="PANTHER" id="PTHR11364">
    <property type="entry name" value="THIOSULFATE SULFERTANSFERASE"/>
    <property type="match status" value="1"/>
</dbReference>
<dbReference type="AlphaFoldDB" id="A0AAD2G2S7"/>
<proteinExistence type="predicted"/>
<dbReference type="InterPro" id="IPR001763">
    <property type="entry name" value="Rhodanese-like_dom"/>
</dbReference>
<dbReference type="PROSITE" id="PS50206">
    <property type="entry name" value="RHODANESE_3"/>
    <property type="match status" value="2"/>
</dbReference>
<evidence type="ECO:0000256" key="2">
    <source>
        <dbReference type="ARBA" id="ARBA00022737"/>
    </source>
</evidence>
<feature type="domain" description="Rhodanese" evidence="3">
    <location>
        <begin position="61"/>
        <end position="187"/>
    </location>
</feature>
<evidence type="ECO:0000256" key="1">
    <source>
        <dbReference type="ARBA" id="ARBA00022679"/>
    </source>
</evidence>
<dbReference type="CDD" id="cd01449">
    <property type="entry name" value="TST_Repeat_2"/>
    <property type="match status" value="1"/>
</dbReference>
<feature type="domain" description="Rhodanese" evidence="3">
    <location>
        <begin position="242"/>
        <end position="347"/>
    </location>
</feature>
<gene>
    <name evidence="4" type="ORF">CYCCA115_LOCUS18753</name>
</gene>
<protein>
    <recommendedName>
        <fullName evidence="3">Rhodanese domain-containing protein</fullName>
    </recommendedName>
</protein>
<dbReference type="InterPro" id="IPR045078">
    <property type="entry name" value="TST/MPST-like"/>
</dbReference>
<reference evidence="4" key="1">
    <citation type="submission" date="2023-08" db="EMBL/GenBank/DDBJ databases">
        <authorList>
            <person name="Audoor S."/>
            <person name="Bilcke G."/>
        </authorList>
    </citation>
    <scope>NUCLEOTIDE SEQUENCE</scope>
</reference>
<dbReference type="Gene3D" id="3.40.250.10">
    <property type="entry name" value="Rhodanese-like domain"/>
    <property type="match status" value="2"/>
</dbReference>
<evidence type="ECO:0000259" key="3">
    <source>
        <dbReference type="PROSITE" id="PS50206"/>
    </source>
</evidence>
<organism evidence="4 5">
    <name type="scientific">Cylindrotheca closterium</name>
    <dbReference type="NCBI Taxonomy" id="2856"/>
    <lineage>
        <taxon>Eukaryota</taxon>
        <taxon>Sar</taxon>
        <taxon>Stramenopiles</taxon>
        <taxon>Ochrophyta</taxon>
        <taxon>Bacillariophyta</taxon>
        <taxon>Bacillariophyceae</taxon>
        <taxon>Bacillariophycidae</taxon>
        <taxon>Bacillariales</taxon>
        <taxon>Bacillariaceae</taxon>
        <taxon>Cylindrotheca</taxon>
    </lineage>
</organism>
<accession>A0AAD2G2S7</accession>
<comment type="caution">
    <text evidence="4">The sequence shown here is derived from an EMBL/GenBank/DDBJ whole genome shotgun (WGS) entry which is preliminary data.</text>
</comment>
<keyword evidence="5" id="KW-1185">Reference proteome</keyword>
<dbReference type="InterPro" id="IPR036873">
    <property type="entry name" value="Rhodanese-like_dom_sf"/>
</dbReference>
<dbReference type="EMBL" id="CAKOGP040002058">
    <property type="protein sequence ID" value="CAJ1960482.1"/>
    <property type="molecule type" value="Genomic_DNA"/>
</dbReference>
<name>A0AAD2G2S7_9STRA</name>
<dbReference type="PANTHER" id="PTHR11364:SF27">
    <property type="entry name" value="SULFURTRANSFERASE"/>
    <property type="match status" value="1"/>
</dbReference>
<dbReference type="CDD" id="cd01448">
    <property type="entry name" value="TST_Repeat_1"/>
    <property type="match status" value="1"/>
</dbReference>
<keyword evidence="2" id="KW-0677">Repeat</keyword>
<sequence length="353" mass="39836">MAYLFGTGRAHTICLFISIATGNLRHFTTAFVRKSVTTSSQRPSLLRGSNNLWSIEECLEQIDDIQFIDATWYHKGDRNGRQEFLDGPRIPGSHYFDMSDIAASKEVFPELNPKGLRTMFPPMSLFAATMDSMGIDPNKKVIVYARRGCWFTPRVWYTFKTYGQRDNVGLMQGSIEDWIDQNGPVDTQKLEGYDLWAQDIMDKISGGPFTNNPRYPITKTAQRQLLTMEQVLQELDSARKAEKPSRVVVDTRGSSFQKKGHIPGAIHIPYSSLVKPGNSLQLKEQKDLLDILETNDIPKDEPILLTCGSGVSVCHMALVLEECGYPTPFIYDGSWNEWGSDPSTPKEFPNQHS</sequence>